<feature type="region of interest" description="Disordered" evidence="6">
    <location>
        <begin position="107"/>
        <end position="179"/>
    </location>
</feature>
<protein>
    <recommendedName>
        <fullName evidence="7">Zn(2)-C6 fungal-type domain-containing protein</fullName>
    </recommendedName>
</protein>
<dbReference type="OrthoDB" id="424974at2759"/>
<dbReference type="InterPro" id="IPR007219">
    <property type="entry name" value="XnlR_reg_dom"/>
</dbReference>
<accession>A0A0D2BSY8</accession>
<dbReference type="GO" id="GO:0000981">
    <property type="term" value="F:DNA-binding transcription factor activity, RNA polymerase II-specific"/>
    <property type="evidence" value="ECO:0007669"/>
    <property type="project" value="InterPro"/>
</dbReference>
<dbReference type="PANTHER" id="PTHR47424">
    <property type="entry name" value="REGULATORY PROTEIN GAL4"/>
    <property type="match status" value="1"/>
</dbReference>
<dbReference type="EMBL" id="KN847496">
    <property type="protein sequence ID" value="KIW14389.1"/>
    <property type="molecule type" value="Genomic_DNA"/>
</dbReference>
<dbReference type="AlphaFoldDB" id="A0A0D2BSY8"/>
<dbReference type="VEuPathDB" id="FungiDB:PV08_07171"/>
<dbReference type="SMART" id="SM00066">
    <property type="entry name" value="GAL4"/>
    <property type="match status" value="1"/>
</dbReference>
<keyword evidence="9" id="KW-1185">Reference proteome</keyword>
<keyword evidence="5" id="KW-0539">Nucleus</keyword>
<keyword evidence="4" id="KW-0804">Transcription</keyword>
<dbReference type="Proteomes" id="UP000053328">
    <property type="component" value="Unassembled WGS sequence"/>
</dbReference>
<proteinExistence type="predicted"/>
<feature type="region of interest" description="Disordered" evidence="6">
    <location>
        <begin position="1"/>
        <end position="29"/>
    </location>
</feature>
<dbReference type="Pfam" id="PF04082">
    <property type="entry name" value="Fungal_trans"/>
    <property type="match status" value="1"/>
</dbReference>
<dbReference type="CDD" id="cd12148">
    <property type="entry name" value="fungal_TF_MHR"/>
    <property type="match status" value="1"/>
</dbReference>
<feature type="region of interest" description="Disordered" evidence="6">
    <location>
        <begin position="699"/>
        <end position="753"/>
    </location>
</feature>
<dbReference type="InterPro" id="IPR051127">
    <property type="entry name" value="Fungal_SecMet_Regulators"/>
</dbReference>
<gene>
    <name evidence="8" type="ORF">PV08_07171</name>
</gene>
<dbReference type="GeneID" id="27334254"/>
<evidence type="ECO:0000256" key="5">
    <source>
        <dbReference type="ARBA" id="ARBA00023242"/>
    </source>
</evidence>
<dbReference type="Pfam" id="PF00172">
    <property type="entry name" value="Zn_clus"/>
    <property type="match status" value="1"/>
</dbReference>
<feature type="compositionally biased region" description="Polar residues" evidence="6">
    <location>
        <begin position="107"/>
        <end position="145"/>
    </location>
</feature>
<keyword evidence="2" id="KW-0805">Transcription regulation</keyword>
<evidence type="ECO:0000313" key="9">
    <source>
        <dbReference type="Proteomes" id="UP000053328"/>
    </source>
</evidence>
<dbReference type="STRING" id="91928.A0A0D2BSY8"/>
<dbReference type="PANTHER" id="PTHR47424:SF3">
    <property type="entry name" value="REGULATORY PROTEIN GAL4"/>
    <property type="match status" value="1"/>
</dbReference>
<dbReference type="GO" id="GO:0000978">
    <property type="term" value="F:RNA polymerase II cis-regulatory region sequence-specific DNA binding"/>
    <property type="evidence" value="ECO:0007669"/>
    <property type="project" value="TreeGrafter"/>
</dbReference>
<feature type="domain" description="Zn(2)-C6 fungal-type" evidence="7">
    <location>
        <begin position="37"/>
        <end position="74"/>
    </location>
</feature>
<dbReference type="GO" id="GO:0006351">
    <property type="term" value="P:DNA-templated transcription"/>
    <property type="evidence" value="ECO:0007669"/>
    <property type="project" value="InterPro"/>
</dbReference>
<evidence type="ECO:0000259" key="7">
    <source>
        <dbReference type="PROSITE" id="PS50048"/>
    </source>
</evidence>
<name>A0A0D2BSY8_9EURO</name>
<evidence type="ECO:0000256" key="2">
    <source>
        <dbReference type="ARBA" id="ARBA00023015"/>
    </source>
</evidence>
<dbReference type="InterPro" id="IPR036864">
    <property type="entry name" value="Zn2-C6_fun-type_DNA-bd_sf"/>
</dbReference>
<evidence type="ECO:0000313" key="8">
    <source>
        <dbReference type="EMBL" id="KIW14389.1"/>
    </source>
</evidence>
<reference evidence="8 9" key="1">
    <citation type="submission" date="2015-01" db="EMBL/GenBank/DDBJ databases">
        <title>The Genome Sequence of Exophiala spinifera CBS89968.</title>
        <authorList>
            <consortium name="The Broad Institute Genomics Platform"/>
            <person name="Cuomo C."/>
            <person name="de Hoog S."/>
            <person name="Gorbushina A."/>
            <person name="Stielow B."/>
            <person name="Teixiera M."/>
            <person name="Abouelleil A."/>
            <person name="Chapman S.B."/>
            <person name="Priest M."/>
            <person name="Young S.K."/>
            <person name="Wortman J."/>
            <person name="Nusbaum C."/>
            <person name="Birren B."/>
        </authorList>
    </citation>
    <scope>NUCLEOTIDE SEQUENCE [LARGE SCALE GENOMIC DNA]</scope>
    <source>
        <strain evidence="8 9">CBS 89968</strain>
    </source>
</reference>
<keyword evidence="1" id="KW-0479">Metal-binding</keyword>
<evidence type="ECO:0000256" key="6">
    <source>
        <dbReference type="SAM" id="MobiDB-lite"/>
    </source>
</evidence>
<evidence type="ECO:0000256" key="3">
    <source>
        <dbReference type="ARBA" id="ARBA00023125"/>
    </source>
</evidence>
<organism evidence="8 9">
    <name type="scientific">Exophiala spinifera</name>
    <dbReference type="NCBI Taxonomy" id="91928"/>
    <lineage>
        <taxon>Eukaryota</taxon>
        <taxon>Fungi</taxon>
        <taxon>Dikarya</taxon>
        <taxon>Ascomycota</taxon>
        <taxon>Pezizomycotina</taxon>
        <taxon>Eurotiomycetes</taxon>
        <taxon>Chaetothyriomycetidae</taxon>
        <taxon>Chaetothyriales</taxon>
        <taxon>Herpotrichiellaceae</taxon>
        <taxon>Exophiala</taxon>
    </lineage>
</organism>
<dbReference type="RefSeq" id="XP_016234605.1">
    <property type="nucleotide sequence ID" value="XM_016381503.1"/>
</dbReference>
<dbReference type="PROSITE" id="PS50048">
    <property type="entry name" value="ZN2_CY6_FUNGAL_2"/>
    <property type="match status" value="1"/>
</dbReference>
<keyword evidence="3" id="KW-0238">DNA-binding</keyword>
<sequence>MDQRGPETQNAPVQEDGEAPYNTDGNAPRKRKKAVLACDPCRVRHLKCDGTHPVCWQCARRRAPAGTRVEPCTYKSCPQEILRQKEYIDTLHYRIEQLERVNRELSNLRTSSDPGVGSQQPRCTDSPGSTQQGFAVQHPETATSNPTPPRNQEGYSPVDAMGANSAERPHEQAHDSRYYGSSSTVSFMQQVYSTIPNGDPAGASTGPLRNPHWPSVNLMDSTFWALKDPGQLSLLPRPIMDAALGTYWERIYPLYPFIHKPTFTRAYEQLWDPGPAESELNTPEAGLGGSAEYGPRSIVYHCALNVMLALATQFMNMPRDDRRRLEEVFANKARDLCRLDLFDDGSLAVIQTLLIMTQYLQCTPHPNRCWLCIGITCRLAQSLGLHIENPQAGKWTGPFALEMRRRVWYGCVTLDAVVSMTLGRPLMLSPPGNIPLPRAIDDYYLDRPNGQPPGYPSRLEFFVRSVKLYVMLGQVVSQIYAPSSTPQVSGQSSAKFANFGDFAFVQRMDTDIAAFEADIPHHLHWERRHKLPPDLFDGRVFEMQASVLYARYLHLRILLYRPMFIHYCQHVCSQAEEGTMDPTYRPPAPATEVSLIFARGVSIMCVENSARLIDQVHLRSTTAATGAWWYNLYYARTAGLVVLLAMACDTITESVGWTKLAESWNKCKATLSALLVFSPAATHCLRGLERLHQHIVSFKPGHRPGEDPQGGGADVYEWNRDRDGNAHSQSQLPDHNFEPGGASLPDDLGGLEWPNEMETSMLEGIFSFDAFE</sequence>
<dbReference type="GO" id="GO:0005634">
    <property type="term" value="C:nucleus"/>
    <property type="evidence" value="ECO:0007669"/>
    <property type="project" value="TreeGrafter"/>
</dbReference>
<evidence type="ECO:0000256" key="1">
    <source>
        <dbReference type="ARBA" id="ARBA00022723"/>
    </source>
</evidence>
<dbReference type="CDD" id="cd00067">
    <property type="entry name" value="GAL4"/>
    <property type="match status" value="1"/>
</dbReference>
<dbReference type="SUPFAM" id="SSF57701">
    <property type="entry name" value="Zn2/Cys6 DNA-binding domain"/>
    <property type="match status" value="1"/>
</dbReference>
<feature type="compositionally biased region" description="Polar residues" evidence="6">
    <location>
        <begin position="1"/>
        <end position="12"/>
    </location>
</feature>
<dbReference type="HOGENOM" id="CLU_008511_1_1_1"/>
<dbReference type="GO" id="GO:0000435">
    <property type="term" value="P:positive regulation of transcription from RNA polymerase II promoter by galactose"/>
    <property type="evidence" value="ECO:0007669"/>
    <property type="project" value="TreeGrafter"/>
</dbReference>
<evidence type="ECO:0000256" key="4">
    <source>
        <dbReference type="ARBA" id="ARBA00023163"/>
    </source>
</evidence>
<dbReference type="Gene3D" id="4.10.240.10">
    <property type="entry name" value="Zn(2)-C6 fungal-type DNA-binding domain"/>
    <property type="match status" value="1"/>
</dbReference>
<dbReference type="InterPro" id="IPR001138">
    <property type="entry name" value="Zn2Cys6_DnaBD"/>
</dbReference>
<dbReference type="SMART" id="SM00906">
    <property type="entry name" value="Fungal_trans"/>
    <property type="match status" value="1"/>
</dbReference>
<dbReference type="GO" id="GO:0008270">
    <property type="term" value="F:zinc ion binding"/>
    <property type="evidence" value="ECO:0007669"/>
    <property type="project" value="InterPro"/>
</dbReference>
<feature type="compositionally biased region" description="Basic and acidic residues" evidence="6">
    <location>
        <begin position="167"/>
        <end position="177"/>
    </location>
</feature>